<dbReference type="Proteomes" id="UP000478052">
    <property type="component" value="Unassembled WGS sequence"/>
</dbReference>
<proteinExistence type="predicted"/>
<name>A0A6G0YZF2_APHCR</name>
<organism evidence="1 2">
    <name type="scientific">Aphis craccivora</name>
    <name type="common">Cowpea aphid</name>
    <dbReference type="NCBI Taxonomy" id="307492"/>
    <lineage>
        <taxon>Eukaryota</taxon>
        <taxon>Metazoa</taxon>
        <taxon>Ecdysozoa</taxon>
        <taxon>Arthropoda</taxon>
        <taxon>Hexapoda</taxon>
        <taxon>Insecta</taxon>
        <taxon>Pterygota</taxon>
        <taxon>Neoptera</taxon>
        <taxon>Paraneoptera</taxon>
        <taxon>Hemiptera</taxon>
        <taxon>Sternorrhyncha</taxon>
        <taxon>Aphidomorpha</taxon>
        <taxon>Aphidoidea</taxon>
        <taxon>Aphididae</taxon>
        <taxon>Aphidini</taxon>
        <taxon>Aphis</taxon>
        <taxon>Aphis</taxon>
    </lineage>
</organism>
<evidence type="ECO:0000313" key="1">
    <source>
        <dbReference type="EMBL" id="KAF0763247.1"/>
    </source>
</evidence>
<dbReference type="EMBL" id="VUJU01001930">
    <property type="protein sequence ID" value="KAF0763247.1"/>
    <property type="molecule type" value="Genomic_DNA"/>
</dbReference>
<accession>A0A6G0YZF2</accession>
<sequence>MQSAWDSIPAADKTINNLTSRLLIEESRLKQRSLTTVVENQKSIALTANSSKKNVKFGSKGKINEKQGNNCHFCNLPGNWKYQYKKYLQNKEIKKTNRETSKTNDFNAFVTEIVNIILNFHQE</sequence>
<keyword evidence="2" id="KW-1185">Reference proteome</keyword>
<protein>
    <submittedName>
        <fullName evidence="1">Retrovirus-related Pol polyprotein</fullName>
    </submittedName>
</protein>
<evidence type="ECO:0000313" key="2">
    <source>
        <dbReference type="Proteomes" id="UP000478052"/>
    </source>
</evidence>
<comment type="caution">
    <text evidence="1">The sequence shown here is derived from an EMBL/GenBank/DDBJ whole genome shotgun (WGS) entry which is preliminary data.</text>
</comment>
<reference evidence="1 2" key="1">
    <citation type="submission" date="2019-08" db="EMBL/GenBank/DDBJ databases">
        <title>Whole genome of Aphis craccivora.</title>
        <authorList>
            <person name="Voronova N.V."/>
            <person name="Shulinski R.S."/>
            <person name="Bandarenka Y.V."/>
            <person name="Zhorov D.G."/>
            <person name="Warner D."/>
        </authorList>
    </citation>
    <scope>NUCLEOTIDE SEQUENCE [LARGE SCALE GENOMIC DNA]</scope>
    <source>
        <strain evidence="1">180601</strain>
        <tissue evidence="1">Whole Body</tissue>
    </source>
</reference>
<dbReference type="AlphaFoldDB" id="A0A6G0YZF2"/>
<dbReference type="OrthoDB" id="97058at2759"/>
<gene>
    <name evidence="1" type="ORF">FWK35_00030767</name>
</gene>